<feature type="region of interest" description="Disordered" evidence="1">
    <location>
        <begin position="297"/>
        <end position="318"/>
    </location>
</feature>
<feature type="compositionally biased region" description="Polar residues" evidence="1">
    <location>
        <begin position="302"/>
        <end position="313"/>
    </location>
</feature>
<dbReference type="PANTHER" id="PTHR21243">
    <property type="entry name" value="PROTEIN SCAI"/>
    <property type="match status" value="1"/>
</dbReference>
<evidence type="ECO:0000256" key="1">
    <source>
        <dbReference type="SAM" id="MobiDB-lite"/>
    </source>
</evidence>
<dbReference type="OrthoDB" id="525027at2759"/>
<organism evidence="2 3">
    <name type="scientific">Jimgerdemannia flammicorona</name>
    <dbReference type="NCBI Taxonomy" id="994334"/>
    <lineage>
        <taxon>Eukaryota</taxon>
        <taxon>Fungi</taxon>
        <taxon>Fungi incertae sedis</taxon>
        <taxon>Mucoromycota</taxon>
        <taxon>Mucoromycotina</taxon>
        <taxon>Endogonomycetes</taxon>
        <taxon>Endogonales</taxon>
        <taxon>Endogonaceae</taxon>
        <taxon>Jimgerdemannia</taxon>
    </lineage>
</organism>
<dbReference type="EMBL" id="RBNI01018840">
    <property type="protein sequence ID" value="RUO97009.1"/>
    <property type="molecule type" value="Genomic_DNA"/>
</dbReference>
<gene>
    <name evidence="2" type="ORF">BC936DRAFT_141127</name>
</gene>
<feature type="compositionally biased region" description="Polar residues" evidence="1">
    <location>
        <begin position="1"/>
        <end position="12"/>
    </location>
</feature>
<comment type="caution">
    <text evidence="2">The sequence shown here is derived from an EMBL/GenBank/DDBJ whole genome shotgun (WGS) entry which is preliminary data.</text>
</comment>
<accession>A0A433A2U5</accession>
<dbReference type="GO" id="GO:0003714">
    <property type="term" value="F:transcription corepressor activity"/>
    <property type="evidence" value="ECO:0007669"/>
    <property type="project" value="InterPro"/>
</dbReference>
<feature type="region of interest" description="Disordered" evidence="1">
    <location>
        <begin position="1"/>
        <end position="45"/>
    </location>
</feature>
<name>A0A433A2U5_9FUNG</name>
<protein>
    <recommendedName>
        <fullName evidence="4">Protein SCAI</fullName>
    </recommendedName>
</protein>
<evidence type="ECO:0000313" key="3">
    <source>
        <dbReference type="Proteomes" id="UP000268093"/>
    </source>
</evidence>
<dbReference type="InterPro" id="IPR022709">
    <property type="entry name" value="SCAI"/>
</dbReference>
<reference evidence="2 3" key="1">
    <citation type="journal article" date="2018" name="New Phytol.">
        <title>Phylogenomics of Endogonaceae and evolution of mycorrhizas within Mucoromycota.</title>
        <authorList>
            <person name="Chang Y."/>
            <person name="Desiro A."/>
            <person name="Na H."/>
            <person name="Sandor L."/>
            <person name="Lipzen A."/>
            <person name="Clum A."/>
            <person name="Barry K."/>
            <person name="Grigoriev I.V."/>
            <person name="Martin F.M."/>
            <person name="Stajich J.E."/>
            <person name="Smith M.E."/>
            <person name="Bonito G."/>
            <person name="Spatafora J.W."/>
        </authorList>
    </citation>
    <scope>NUCLEOTIDE SEQUENCE [LARGE SCALE GENOMIC DNA]</scope>
    <source>
        <strain evidence="2 3">GMNB39</strain>
    </source>
</reference>
<sequence length="587" mass="66499">MDDHTPISQIQETAVEDHPPLSQAQSAPPAPAAPGPSQTPEAEAQAAAAATLKAGKVVEEFQYLLEKSQQLFAGLRIILEDKDNYGLKRWEVGEIASKIGQLYYHYYLRTSETNYLREAHVFYEAIRDRQYFKDILDNKNPALMIKKMRYYARFIVVCLLLNSNDIVRTLAEELESLVDEYVRTFRPIDAVEWQLVIKEISTFMDAEKKLVPLDPGTGADANQPVPVVHRLQVERTPRHDKDGSSRLRLQEAILVGNYQQQIKFSELTLDMYRMLQSLEREPLSTKGASDTFVAHEAVEEPSASSTLPSTGSEKSSKRVNPHKYLLYRPTFSQLMVYISTAFKDINENSVMLLYLSADGVRDEGLEPGYSGGVLTNQRKPADKGDPADRGRVNCLCPSDLMPFTRRPLFLIVDSNNSVAFKNFPKVFNQPLLCLLSPTEYPASIQDVTEIGSLFTLFLHAPLLGFCFISDIAELDLETWENCVALISRAEMRVAELFAEVSEGDRHQRRFLQDDFLRQFIVRFVLCNMILRSHTQFKDEKSFPSSYPPLPQEVLSSAEIVGLVRELTILANVSSYYSFDDYNKGFAL</sequence>
<dbReference type="AlphaFoldDB" id="A0A433A2U5"/>
<keyword evidence="3" id="KW-1185">Reference proteome</keyword>
<evidence type="ECO:0008006" key="4">
    <source>
        <dbReference type="Google" id="ProtNLM"/>
    </source>
</evidence>
<evidence type="ECO:0000313" key="2">
    <source>
        <dbReference type="EMBL" id="RUO97009.1"/>
    </source>
</evidence>
<dbReference type="Pfam" id="PF12070">
    <property type="entry name" value="SCAI"/>
    <property type="match status" value="1"/>
</dbReference>
<proteinExistence type="predicted"/>
<dbReference type="GO" id="GO:0006351">
    <property type="term" value="P:DNA-templated transcription"/>
    <property type="evidence" value="ECO:0007669"/>
    <property type="project" value="InterPro"/>
</dbReference>
<feature type="compositionally biased region" description="Low complexity" evidence="1">
    <location>
        <begin position="35"/>
        <end position="45"/>
    </location>
</feature>
<dbReference type="Proteomes" id="UP000268093">
    <property type="component" value="Unassembled WGS sequence"/>
</dbReference>